<dbReference type="RefSeq" id="WP_258540924.1">
    <property type="nucleotide sequence ID" value="NZ_OU015584.1"/>
</dbReference>
<dbReference type="AlphaFoldDB" id="A0A916JKK2"/>
<sequence length="182" mass="21414">MSIERRRNIFGVLLVLSLAVPTLSTISWLQYQKKEVKREVKRMLKTSTPKEELVEFNFNLFQYMGLDWKKRHEFELNGKMYDIVYQEITNSNVHYWCWLDKEETALNAQLDQLLQIALTGNSRRRSKEVQLDLFLKSMIAQSANLIEVPNNISSEQIESIDSIYESVDQRTPSPPPERLFIV</sequence>
<name>A0A916JKK2_9FLAO</name>
<evidence type="ECO:0000313" key="1">
    <source>
        <dbReference type="EMBL" id="CAG5078517.1"/>
    </source>
</evidence>
<proteinExistence type="predicted"/>
<dbReference type="EMBL" id="OU015584">
    <property type="protein sequence ID" value="CAG5078517.1"/>
    <property type="molecule type" value="Genomic_DNA"/>
</dbReference>
<organism evidence="1 2">
    <name type="scientific">Parvicella tangerina</name>
    <dbReference type="NCBI Taxonomy" id="2829795"/>
    <lineage>
        <taxon>Bacteria</taxon>
        <taxon>Pseudomonadati</taxon>
        <taxon>Bacteroidota</taxon>
        <taxon>Flavobacteriia</taxon>
        <taxon>Flavobacteriales</taxon>
        <taxon>Parvicellaceae</taxon>
        <taxon>Parvicella</taxon>
    </lineage>
</organism>
<dbReference type="KEGG" id="ptan:CRYO30217_00696"/>
<accession>A0A916JKK2</accession>
<dbReference type="Proteomes" id="UP000683507">
    <property type="component" value="Chromosome"/>
</dbReference>
<gene>
    <name evidence="1" type="ORF">CRYO30217_00696</name>
</gene>
<protein>
    <submittedName>
        <fullName evidence="1">Uncharacterized protein</fullName>
    </submittedName>
</protein>
<reference evidence="1" key="1">
    <citation type="submission" date="2021-04" db="EMBL/GenBank/DDBJ databases">
        <authorList>
            <person name="Rodrigo-Torres L."/>
            <person name="Arahal R. D."/>
            <person name="Lucena T."/>
        </authorList>
    </citation>
    <scope>NUCLEOTIDE SEQUENCE</scope>
    <source>
        <strain evidence="1">AS29M-1</strain>
    </source>
</reference>
<evidence type="ECO:0000313" key="2">
    <source>
        <dbReference type="Proteomes" id="UP000683507"/>
    </source>
</evidence>
<keyword evidence="2" id="KW-1185">Reference proteome</keyword>